<dbReference type="SUPFAM" id="SSF51430">
    <property type="entry name" value="NAD(P)-linked oxidoreductase"/>
    <property type="match status" value="1"/>
</dbReference>
<dbReference type="OrthoDB" id="9768793at2"/>
<evidence type="ECO:0000259" key="2">
    <source>
        <dbReference type="Pfam" id="PF00248"/>
    </source>
</evidence>
<keyword evidence="4" id="KW-1185">Reference proteome</keyword>
<dbReference type="PANTHER" id="PTHR43625:SF40">
    <property type="entry name" value="ALDO-KETO REDUCTASE YAKC [NADP(+)]"/>
    <property type="match status" value="1"/>
</dbReference>
<dbReference type="GO" id="GO:0005737">
    <property type="term" value="C:cytoplasm"/>
    <property type="evidence" value="ECO:0007669"/>
    <property type="project" value="TreeGrafter"/>
</dbReference>
<evidence type="ECO:0000313" key="4">
    <source>
        <dbReference type="Proteomes" id="UP000295217"/>
    </source>
</evidence>
<feature type="domain" description="NADP-dependent oxidoreductase" evidence="2">
    <location>
        <begin position="16"/>
        <end position="307"/>
    </location>
</feature>
<evidence type="ECO:0000313" key="3">
    <source>
        <dbReference type="EMBL" id="TDD66927.1"/>
    </source>
</evidence>
<dbReference type="Gene3D" id="3.20.20.100">
    <property type="entry name" value="NADP-dependent oxidoreductase domain"/>
    <property type="match status" value="1"/>
</dbReference>
<sequence>MRTTTLGSTGPAVSALGLGLMGMSDLYGPADRDESVATIHAALDAGVTLLDTGDFYGMGDNEMLLRDALRDRNRDDVVISVKFGGLRAPDGAWLGFDTRPAAVKNFAAYSLRRLGTDHIDVYRPSRLDPAVPIEETVGAIAELVQAGYVRHIGLSEVGADTLRRAAAVHAISDLQIEYSLLSRGIEAGILPTARELGIAVTAYGVLSRGLLSGHWRPDRELAAGDFRATSPRFQDGNLERNLALVDALRGIADEKGATVAQVAIAWVAAQGSDVVPLVGARTRERLAESLGADDLVLGDADLARIEQTVPAGAAAGNRYADYAYAHLDSER</sequence>
<dbReference type="InterPro" id="IPR050791">
    <property type="entry name" value="Aldo-Keto_reductase"/>
</dbReference>
<dbReference type="PANTHER" id="PTHR43625">
    <property type="entry name" value="AFLATOXIN B1 ALDEHYDE REDUCTASE"/>
    <property type="match status" value="1"/>
</dbReference>
<dbReference type="Pfam" id="PF00248">
    <property type="entry name" value="Aldo_ket_red"/>
    <property type="match status" value="1"/>
</dbReference>
<protein>
    <submittedName>
        <fullName evidence="3">Aldo/keto reductase</fullName>
    </submittedName>
</protein>
<dbReference type="RefSeq" id="WP_132105148.1">
    <property type="nucleotide sequence ID" value="NZ_SMLB01000034.1"/>
</dbReference>
<dbReference type="InterPro" id="IPR036812">
    <property type="entry name" value="NAD(P)_OxRdtase_dom_sf"/>
</dbReference>
<dbReference type="EMBL" id="SMLB01000034">
    <property type="protein sequence ID" value="TDD66927.1"/>
    <property type="molecule type" value="Genomic_DNA"/>
</dbReference>
<comment type="caution">
    <text evidence="3">The sequence shown here is derived from an EMBL/GenBank/DDBJ whole genome shotgun (WGS) entry which is preliminary data.</text>
</comment>
<evidence type="ECO:0000256" key="1">
    <source>
        <dbReference type="ARBA" id="ARBA00023002"/>
    </source>
</evidence>
<accession>A0A4V2YRW2</accession>
<organism evidence="3 4">
    <name type="scientific">Jiangella aurantiaca</name>
    <dbReference type="NCBI Taxonomy" id="2530373"/>
    <lineage>
        <taxon>Bacteria</taxon>
        <taxon>Bacillati</taxon>
        <taxon>Actinomycetota</taxon>
        <taxon>Actinomycetes</taxon>
        <taxon>Jiangellales</taxon>
        <taxon>Jiangellaceae</taxon>
        <taxon>Jiangella</taxon>
    </lineage>
</organism>
<name>A0A4V2YRW2_9ACTN</name>
<reference evidence="3 4" key="1">
    <citation type="submission" date="2019-02" db="EMBL/GenBank/DDBJ databases">
        <title>Draft genome sequences of novel Actinobacteria.</title>
        <authorList>
            <person name="Sahin N."/>
            <person name="Ay H."/>
            <person name="Saygin H."/>
        </authorList>
    </citation>
    <scope>NUCLEOTIDE SEQUENCE [LARGE SCALE GENOMIC DNA]</scope>
    <source>
        <strain evidence="3 4">8K307</strain>
    </source>
</reference>
<dbReference type="GO" id="GO:0016491">
    <property type="term" value="F:oxidoreductase activity"/>
    <property type="evidence" value="ECO:0007669"/>
    <property type="project" value="UniProtKB-KW"/>
</dbReference>
<dbReference type="AlphaFoldDB" id="A0A4V2YRW2"/>
<dbReference type="InterPro" id="IPR023210">
    <property type="entry name" value="NADP_OxRdtase_dom"/>
</dbReference>
<proteinExistence type="predicted"/>
<keyword evidence="1" id="KW-0560">Oxidoreductase</keyword>
<dbReference type="Proteomes" id="UP000295217">
    <property type="component" value="Unassembled WGS sequence"/>
</dbReference>
<gene>
    <name evidence="3" type="ORF">E1262_20855</name>
</gene>